<dbReference type="RefSeq" id="WP_102611344.1">
    <property type="nucleotide sequence ID" value="NZ_CADIKD010000012.1"/>
</dbReference>
<evidence type="ECO:0000256" key="2">
    <source>
        <dbReference type="SAM" id="SignalP"/>
    </source>
</evidence>
<evidence type="ECO:0000256" key="1">
    <source>
        <dbReference type="SAM" id="MobiDB-lite"/>
    </source>
</evidence>
<keyword evidence="2" id="KW-0732">Signal</keyword>
<name>A0A2N7VWE7_9BURK</name>
<feature type="region of interest" description="Disordered" evidence="1">
    <location>
        <begin position="23"/>
        <end position="49"/>
    </location>
</feature>
<dbReference type="PROSITE" id="PS51257">
    <property type="entry name" value="PROKAR_LIPOPROTEIN"/>
    <property type="match status" value="1"/>
</dbReference>
<organism evidence="3 4">
    <name type="scientific">Trinickia soli</name>
    <dbReference type="NCBI Taxonomy" id="380675"/>
    <lineage>
        <taxon>Bacteria</taxon>
        <taxon>Pseudomonadati</taxon>
        <taxon>Pseudomonadota</taxon>
        <taxon>Betaproteobacteria</taxon>
        <taxon>Burkholderiales</taxon>
        <taxon>Burkholderiaceae</taxon>
        <taxon>Trinickia</taxon>
    </lineage>
</organism>
<accession>A0A2N7VWE7</accession>
<feature type="signal peptide" evidence="2">
    <location>
        <begin position="1"/>
        <end position="18"/>
    </location>
</feature>
<reference evidence="3 4" key="1">
    <citation type="submission" date="2018-01" db="EMBL/GenBank/DDBJ databases">
        <title>Whole genome analyses suggest that Burkholderia sensu lato contains two further novel genera in the rhizoxinica-symbiotica group Mycetohabitans gen. nov., and Trinickia gen. nov.: implications for the evolution of diazotrophy and nodulation in the Burkholderiaceae.</title>
        <authorList>
            <person name="Estrada-de los Santos P."/>
            <person name="Palmer M."/>
            <person name="Chavez-Ramirez B."/>
            <person name="Beukes C."/>
            <person name="Steenkamp E.T."/>
            <person name="Hirsch A.M."/>
            <person name="Manyaka P."/>
            <person name="Maluk M."/>
            <person name="Lafos M."/>
            <person name="Crook M."/>
            <person name="Gross E."/>
            <person name="Simon M.F."/>
            <person name="Bueno dos Reis Junior F."/>
            <person name="Poole P.S."/>
            <person name="Venter S.N."/>
            <person name="James E.K."/>
        </authorList>
    </citation>
    <scope>NUCLEOTIDE SEQUENCE [LARGE SCALE GENOMIC DNA]</scope>
    <source>
        <strain evidence="3 4">GP25-8</strain>
    </source>
</reference>
<gene>
    <name evidence="3" type="ORF">C0Z19_18575</name>
</gene>
<evidence type="ECO:0000313" key="4">
    <source>
        <dbReference type="Proteomes" id="UP000235347"/>
    </source>
</evidence>
<evidence type="ECO:0000313" key="3">
    <source>
        <dbReference type="EMBL" id="PMS21478.1"/>
    </source>
</evidence>
<protein>
    <recommendedName>
        <fullName evidence="5">Lipoprotein</fullName>
    </recommendedName>
</protein>
<comment type="caution">
    <text evidence="3">The sequence shown here is derived from an EMBL/GenBank/DDBJ whole genome shotgun (WGS) entry which is preliminary data.</text>
</comment>
<feature type="chain" id="PRO_5015002661" description="Lipoprotein" evidence="2">
    <location>
        <begin position="19"/>
        <end position="133"/>
    </location>
</feature>
<proteinExistence type="predicted"/>
<evidence type="ECO:0008006" key="5">
    <source>
        <dbReference type="Google" id="ProtNLM"/>
    </source>
</evidence>
<sequence>MQRSIRVLVCCALMSALAACVAPRPPHRRVPPPPPPPPVVRPVPNPPNVVPHEADMARYAQVEERIDSLHRRIDERVNQGYYPRPAGGSLHHRLDVIHQELHDMADQHEGGLSADEQRVLNQELDGATRAIGN</sequence>
<dbReference type="EMBL" id="PNYB01000016">
    <property type="protein sequence ID" value="PMS21478.1"/>
    <property type="molecule type" value="Genomic_DNA"/>
</dbReference>
<dbReference type="Proteomes" id="UP000235347">
    <property type="component" value="Unassembled WGS sequence"/>
</dbReference>
<dbReference type="AlphaFoldDB" id="A0A2N7VWE7"/>
<feature type="compositionally biased region" description="Pro residues" evidence="1">
    <location>
        <begin position="31"/>
        <end position="49"/>
    </location>
</feature>
<keyword evidence="4" id="KW-1185">Reference proteome</keyword>